<comment type="caution">
    <text evidence="3">The sequence shown here is derived from an EMBL/GenBank/DDBJ whole genome shotgun (WGS) entry which is preliminary data.</text>
</comment>
<protein>
    <recommendedName>
        <fullName evidence="2">Phage capsid-like C-terminal domain-containing protein</fullName>
    </recommendedName>
</protein>
<reference evidence="3 4" key="1">
    <citation type="submission" date="2016-12" db="EMBL/GenBank/DDBJ databases">
        <title>The new phylogeny of genus Mycobacterium.</title>
        <authorList>
            <person name="Tortoli E."/>
            <person name="Trovato A."/>
            <person name="Cirillo D.M."/>
        </authorList>
    </citation>
    <scope>NUCLEOTIDE SEQUENCE [LARGE SCALE GENOMIC DNA]</scope>
    <source>
        <strain evidence="3 4">DSM 45069</strain>
    </source>
</reference>
<gene>
    <name evidence="3" type="ORF">BST14_27780</name>
</gene>
<evidence type="ECO:0000259" key="2">
    <source>
        <dbReference type="Pfam" id="PF05065"/>
    </source>
</evidence>
<dbReference type="Gene3D" id="3.30.2400.10">
    <property type="entry name" value="Major capsid protein gp5"/>
    <property type="match status" value="1"/>
</dbReference>
<evidence type="ECO:0000313" key="4">
    <source>
        <dbReference type="Proteomes" id="UP000192707"/>
    </source>
</evidence>
<dbReference type="InterPro" id="IPR024455">
    <property type="entry name" value="Phage_capsid"/>
</dbReference>
<evidence type="ECO:0000256" key="1">
    <source>
        <dbReference type="ARBA" id="ARBA00004328"/>
    </source>
</evidence>
<organism evidence="3 4">
    <name type="scientific">Mycobacterium arosiense ATCC BAA-1401 = DSM 45069</name>
    <dbReference type="NCBI Taxonomy" id="1265311"/>
    <lineage>
        <taxon>Bacteria</taxon>
        <taxon>Bacillati</taxon>
        <taxon>Actinomycetota</taxon>
        <taxon>Actinomycetes</taxon>
        <taxon>Mycobacteriales</taxon>
        <taxon>Mycobacteriaceae</taxon>
        <taxon>Mycobacterium</taxon>
        <taxon>Mycobacterium avium complex (MAC)</taxon>
    </lineage>
</organism>
<dbReference type="Proteomes" id="UP000192707">
    <property type="component" value="Unassembled WGS sequence"/>
</dbReference>
<evidence type="ECO:0000313" key="3">
    <source>
        <dbReference type="EMBL" id="ORA07422.1"/>
    </source>
</evidence>
<dbReference type="Gene3D" id="3.30.2320.10">
    <property type="entry name" value="hypothetical protein PF0899 domain"/>
    <property type="match status" value="1"/>
</dbReference>
<dbReference type="Pfam" id="PF05065">
    <property type="entry name" value="Phage_capsid"/>
    <property type="match status" value="1"/>
</dbReference>
<comment type="subcellular location">
    <subcellularLocation>
        <location evidence="1">Virion</location>
    </subcellularLocation>
</comment>
<proteinExistence type="predicted"/>
<dbReference type="AlphaFoldDB" id="A0A1W9Z5I6"/>
<sequence>MSMKRTDTAQSFLPEDFGKLLDLVVQEKSVAAQVSTLFSTVKEKAAFPLWISSPTPSWLDELEDIPLTDGDTDEVVVEPKKTISLTLISNELADDSDPDVAKQIAAAAANKLVASIDSAFFADGSNAKAPAGLLSLVDDSSNPRYQEVDPGASLTSLDPFVDARYAAEAHGAKLTHWLMNPTVANTLSKIKVQSGSQQNLLSFVEDKVLVAGLPVITSTHVDADSTAWGVDKTQLRYVLRQGSTVEKFDSITNDGLYVRAKSRVGFGFLNPAGVVRIHHHAS</sequence>
<feature type="domain" description="Phage capsid-like C-terminal" evidence="2">
    <location>
        <begin position="15"/>
        <end position="276"/>
    </location>
</feature>
<name>A0A1W9Z5I6_MYCAI</name>
<dbReference type="RefSeq" id="WP_083067444.1">
    <property type="nucleotide sequence ID" value="NZ_MVHG01000166.1"/>
</dbReference>
<dbReference type="NCBIfam" id="TIGR01554">
    <property type="entry name" value="major_cap_HK97"/>
    <property type="match status" value="1"/>
</dbReference>
<keyword evidence="4" id="KW-1185">Reference proteome</keyword>
<dbReference type="EMBL" id="MVHG01000166">
    <property type="protein sequence ID" value="ORA07422.1"/>
    <property type="molecule type" value="Genomic_DNA"/>
</dbReference>
<accession>A0A1W9Z5I6</accession>
<dbReference type="OrthoDB" id="3233650at2"/>
<dbReference type="InterPro" id="IPR054612">
    <property type="entry name" value="Phage_capsid-like_C"/>
</dbReference>
<dbReference type="SUPFAM" id="SSF56563">
    <property type="entry name" value="Major capsid protein gp5"/>
    <property type="match status" value="1"/>
</dbReference>